<evidence type="ECO:0000256" key="1">
    <source>
        <dbReference type="ARBA" id="ARBA00023125"/>
    </source>
</evidence>
<dbReference type="InterPro" id="IPR001789">
    <property type="entry name" value="Sig_transdc_resp-reg_receiver"/>
</dbReference>
<reference evidence="6 7" key="1">
    <citation type="submission" date="2016-12" db="EMBL/GenBank/DDBJ databases">
        <title>Comparative genomics of Bartonella apis.</title>
        <authorList>
            <person name="Engel P."/>
        </authorList>
    </citation>
    <scope>NUCLEOTIDE SEQUENCE [LARGE SCALE GENOMIC DNA]</scope>
    <source>
        <strain evidence="6 7">PEB0149</strain>
    </source>
</reference>
<dbReference type="Gene3D" id="3.40.50.2300">
    <property type="match status" value="1"/>
</dbReference>
<feature type="domain" description="OmpR/PhoB-type" evidence="5">
    <location>
        <begin position="124"/>
        <end position="217"/>
    </location>
</feature>
<organism evidence="6 7">
    <name type="scientific">Bartonella apis</name>
    <dbReference type="NCBI Taxonomy" id="1686310"/>
    <lineage>
        <taxon>Bacteria</taxon>
        <taxon>Pseudomonadati</taxon>
        <taxon>Pseudomonadota</taxon>
        <taxon>Alphaproteobacteria</taxon>
        <taxon>Hyphomicrobiales</taxon>
        <taxon>Bartonellaceae</taxon>
        <taxon>Bartonella</taxon>
    </lineage>
</organism>
<dbReference type="InterPro" id="IPR039420">
    <property type="entry name" value="WalR-like"/>
</dbReference>
<dbReference type="CDD" id="cd00383">
    <property type="entry name" value="trans_reg_C"/>
    <property type="match status" value="1"/>
</dbReference>
<dbReference type="InterPro" id="IPR011006">
    <property type="entry name" value="CheY-like_superfamily"/>
</dbReference>
<dbReference type="Proteomes" id="UP000187344">
    <property type="component" value="Unassembled WGS sequence"/>
</dbReference>
<feature type="DNA-binding region" description="OmpR/PhoB-type" evidence="3">
    <location>
        <begin position="124"/>
        <end position="217"/>
    </location>
</feature>
<feature type="domain" description="Response regulatory" evidence="4">
    <location>
        <begin position="2"/>
        <end position="116"/>
    </location>
</feature>
<dbReference type="PANTHER" id="PTHR48111">
    <property type="entry name" value="REGULATOR OF RPOS"/>
    <property type="match status" value="1"/>
</dbReference>
<proteinExistence type="predicted"/>
<dbReference type="GeneID" id="92991781"/>
<dbReference type="AlphaFoldDB" id="A0A1R0F8Q4"/>
<protein>
    <submittedName>
        <fullName evidence="6">Two-component system, OmpR family, response regulator</fullName>
    </submittedName>
</protein>
<evidence type="ECO:0000256" key="3">
    <source>
        <dbReference type="PROSITE-ProRule" id="PRU01091"/>
    </source>
</evidence>
<dbReference type="Pfam" id="PF00072">
    <property type="entry name" value="Response_reg"/>
    <property type="match status" value="1"/>
</dbReference>
<dbReference type="GO" id="GO:0000976">
    <property type="term" value="F:transcription cis-regulatory region binding"/>
    <property type="evidence" value="ECO:0007669"/>
    <property type="project" value="TreeGrafter"/>
</dbReference>
<dbReference type="PROSITE" id="PS51755">
    <property type="entry name" value="OMPR_PHOB"/>
    <property type="match status" value="1"/>
</dbReference>
<dbReference type="Pfam" id="PF00486">
    <property type="entry name" value="Trans_reg_C"/>
    <property type="match status" value="1"/>
</dbReference>
<keyword evidence="1 3" id="KW-0238">DNA-binding</keyword>
<evidence type="ECO:0000256" key="2">
    <source>
        <dbReference type="PROSITE-ProRule" id="PRU00169"/>
    </source>
</evidence>
<comment type="caution">
    <text evidence="6">The sequence shown here is derived from an EMBL/GenBank/DDBJ whole genome shotgun (WGS) entry which is preliminary data.</text>
</comment>
<keyword evidence="2" id="KW-0597">Phosphoprotein</keyword>
<dbReference type="InterPro" id="IPR001867">
    <property type="entry name" value="OmpR/PhoB-type_DNA-bd"/>
</dbReference>
<dbReference type="Gene3D" id="6.10.250.690">
    <property type="match status" value="1"/>
</dbReference>
<dbReference type="EMBL" id="LXYT01000002">
    <property type="protein sequence ID" value="OLY43348.1"/>
    <property type="molecule type" value="Genomic_DNA"/>
</dbReference>
<evidence type="ECO:0000313" key="7">
    <source>
        <dbReference type="Proteomes" id="UP000187344"/>
    </source>
</evidence>
<evidence type="ECO:0000259" key="5">
    <source>
        <dbReference type="PROSITE" id="PS51755"/>
    </source>
</evidence>
<feature type="modified residue" description="4-aspartylphosphate" evidence="2">
    <location>
        <position position="51"/>
    </location>
</feature>
<dbReference type="InterPro" id="IPR036388">
    <property type="entry name" value="WH-like_DNA-bd_sf"/>
</dbReference>
<evidence type="ECO:0000259" key="4">
    <source>
        <dbReference type="PROSITE" id="PS50110"/>
    </source>
</evidence>
<dbReference type="OrthoDB" id="9802426at2"/>
<evidence type="ECO:0000313" key="6">
    <source>
        <dbReference type="EMBL" id="OLY43348.1"/>
    </source>
</evidence>
<gene>
    <name evidence="6" type="ORF">PEB0149_007740</name>
</gene>
<sequence length="217" mass="24515">MRVLLIEDDKSLGRAVRDHLINQNNAVDWAETLEDAYSAVATTHYDFILLDLRLPDGSGLDFLKNIRAKNLGSPVVILTAHDQISERIEGLNSGADDYIVKPFDLYELTARIGAVARRTNGLSKSEIRIGSMTLDMENKRLFIDNKEVELSSREWAIIEHMATHPNMLVTKAQIEDTIYAFGSEVESNTVEVYISRLRKKIGKDRIKTHHGRGYSLC</sequence>
<dbReference type="PROSITE" id="PS50110">
    <property type="entry name" value="RESPONSE_REGULATORY"/>
    <property type="match status" value="1"/>
</dbReference>
<dbReference type="GO" id="GO:0032993">
    <property type="term" value="C:protein-DNA complex"/>
    <property type="evidence" value="ECO:0007669"/>
    <property type="project" value="TreeGrafter"/>
</dbReference>
<dbReference type="GO" id="GO:0000156">
    <property type="term" value="F:phosphorelay response regulator activity"/>
    <property type="evidence" value="ECO:0007669"/>
    <property type="project" value="TreeGrafter"/>
</dbReference>
<dbReference type="CDD" id="cd17624">
    <property type="entry name" value="REC_OmpR_PmrA-like"/>
    <property type="match status" value="1"/>
</dbReference>
<dbReference type="SUPFAM" id="SSF52172">
    <property type="entry name" value="CheY-like"/>
    <property type="match status" value="1"/>
</dbReference>
<dbReference type="PANTHER" id="PTHR48111:SF36">
    <property type="entry name" value="TRANSCRIPTIONAL REGULATORY PROTEIN CUTR"/>
    <property type="match status" value="1"/>
</dbReference>
<dbReference type="RefSeq" id="WP_075870221.1">
    <property type="nucleotide sequence ID" value="NZ_CALYQA010000001.1"/>
</dbReference>
<keyword evidence="7" id="KW-1185">Reference proteome</keyword>
<dbReference type="GO" id="GO:0005829">
    <property type="term" value="C:cytosol"/>
    <property type="evidence" value="ECO:0007669"/>
    <property type="project" value="TreeGrafter"/>
</dbReference>
<dbReference type="SMART" id="SM00862">
    <property type="entry name" value="Trans_reg_C"/>
    <property type="match status" value="1"/>
</dbReference>
<dbReference type="SMART" id="SM00448">
    <property type="entry name" value="REC"/>
    <property type="match status" value="1"/>
</dbReference>
<accession>A0A1R0F8Q4</accession>
<dbReference type="Gene3D" id="1.10.10.10">
    <property type="entry name" value="Winged helix-like DNA-binding domain superfamily/Winged helix DNA-binding domain"/>
    <property type="match status" value="1"/>
</dbReference>
<name>A0A1R0F8Q4_9HYPH</name>
<dbReference type="GO" id="GO:0006355">
    <property type="term" value="P:regulation of DNA-templated transcription"/>
    <property type="evidence" value="ECO:0007669"/>
    <property type="project" value="InterPro"/>
</dbReference>